<dbReference type="EMBL" id="CAEZUO010000146">
    <property type="protein sequence ID" value="CAB4620062.1"/>
    <property type="molecule type" value="Genomic_DNA"/>
</dbReference>
<feature type="transmembrane region" description="Helical" evidence="1">
    <location>
        <begin position="214"/>
        <end position="232"/>
    </location>
</feature>
<keyword evidence="1" id="KW-0472">Membrane</keyword>
<feature type="transmembrane region" description="Helical" evidence="1">
    <location>
        <begin position="123"/>
        <end position="143"/>
    </location>
</feature>
<accession>A0A6J6I0Z5</accession>
<keyword evidence="1" id="KW-1133">Transmembrane helix</keyword>
<sequence length="630" mass="68206">MQQHYRLSVVTQTLPPPISDSRTTSESAPRWWRDPWTIATAIVAVALTALVIWPIVDAGSAALDLVWRPRGDWAVLTMRVEDVGRHTPLVGPYSRFGWNHPGPLMYWLLAVPYHFFGDKPEAILTAAATLNALTVAALSAFAWRRGRLPMVALTMAAIAILVHAMGPVLIRDPWNPFITLLPLALTVFLVWSVIEGDHWMWPPLVFVASFELQSHIGYLPMLAMLGVAIAVITWQRKAFADLLPNSPKQRWWVLGTSLAVLAGCWFPVVVDQIAGTGNLGAIAQYFLSPGDRPAGFGTALHVAADQLRFPAAPWLGRSEVAGLDGALLGSGLTAFVLPVLAMAASLWLAIRRRTFAAMRFQLVVLATAIGGLIATARVIGPLFDWVVRWWWVIASLWWLSVAWVLWSAIWSCLESRSLQRIATGVLAVAATIVTLTATGPVIDAASSAQPPSPSTGTVLNGFLQQTLDALRGSGPLLVVTTGSVRGDYGDALRLQLERAGIQVVAESNMVSHLGPERSESRRTPVGTLWIVSADEIARFKADPSMNYLGGWDPLTPGQREQFFIDESILQDQLITAGRVDLAEALTNGSGGVDTEANGLDGVDPLLVARVEALRRKGDPVAVFLGPPRSS</sequence>
<feature type="transmembrane region" description="Helical" evidence="1">
    <location>
        <begin position="421"/>
        <end position="442"/>
    </location>
</feature>
<protein>
    <submittedName>
        <fullName evidence="2">Unannotated protein</fullName>
    </submittedName>
</protein>
<organism evidence="2">
    <name type="scientific">freshwater metagenome</name>
    <dbReference type="NCBI Taxonomy" id="449393"/>
    <lineage>
        <taxon>unclassified sequences</taxon>
        <taxon>metagenomes</taxon>
        <taxon>ecological metagenomes</taxon>
    </lineage>
</organism>
<name>A0A6J6I0Z5_9ZZZZ</name>
<keyword evidence="1" id="KW-0812">Transmembrane</keyword>
<feature type="transmembrane region" description="Helical" evidence="1">
    <location>
        <begin position="252"/>
        <end position="270"/>
    </location>
</feature>
<feature type="transmembrane region" description="Helical" evidence="1">
    <location>
        <begin position="177"/>
        <end position="194"/>
    </location>
</feature>
<evidence type="ECO:0000256" key="1">
    <source>
        <dbReference type="SAM" id="Phobius"/>
    </source>
</evidence>
<feature type="transmembrane region" description="Helical" evidence="1">
    <location>
        <begin position="98"/>
        <end position="116"/>
    </location>
</feature>
<evidence type="ECO:0000313" key="2">
    <source>
        <dbReference type="EMBL" id="CAB4620062.1"/>
    </source>
</evidence>
<feature type="transmembrane region" description="Helical" evidence="1">
    <location>
        <begin position="36"/>
        <end position="56"/>
    </location>
</feature>
<proteinExistence type="predicted"/>
<feature type="transmembrane region" description="Helical" evidence="1">
    <location>
        <begin position="326"/>
        <end position="350"/>
    </location>
</feature>
<feature type="transmembrane region" description="Helical" evidence="1">
    <location>
        <begin position="362"/>
        <end position="383"/>
    </location>
</feature>
<feature type="transmembrane region" description="Helical" evidence="1">
    <location>
        <begin position="149"/>
        <end position="170"/>
    </location>
</feature>
<reference evidence="2" key="1">
    <citation type="submission" date="2020-05" db="EMBL/GenBank/DDBJ databases">
        <authorList>
            <person name="Chiriac C."/>
            <person name="Salcher M."/>
            <person name="Ghai R."/>
            <person name="Kavagutti S V."/>
        </authorList>
    </citation>
    <scope>NUCLEOTIDE SEQUENCE</scope>
</reference>
<gene>
    <name evidence="2" type="ORF">UFOPK1827_01915</name>
</gene>
<dbReference type="AlphaFoldDB" id="A0A6J6I0Z5"/>
<feature type="transmembrane region" description="Helical" evidence="1">
    <location>
        <begin position="389"/>
        <end position="409"/>
    </location>
</feature>